<dbReference type="GO" id="GO:0005886">
    <property type="term" value="C:plasma membrane"/>
    <property type="evidence" value="ECO:0007669"/>
    <property type="project" value="UniProtKB-SubCell"/>
</dbReference>
<keyword evidence="9" id="KW-0067">ATP-binding</keyword>
<feature type="region of interest" description="Disordered" evidence="22">
    <location>
        <begin position="445"/>
        <end position="465"/>
    </location>
</feature>
<evidence type="ECO:0000256" key="13">
    <source>
        <dbReference type="ARBA" id="ARBA00022989"/>
    </source>
</evidence>
<evidence type="ECO:0000256" key="20">
    <source>
        <dbReference type="ARBA" id="ARBA00048599"/>
    </source>
</evidence>
<comment type="catalytic activity">
    <reaction evidence="21">
        <text>Na(+)(in) + ATP + H2O = Na(+)(out) + ADP + phosphate + H(+)</text>
        <dbReference type="Rhea" id="RHEA:14633"/>
        <dbReference type="ChEBI" id="CHEBI:15377"/>
        <dbReference type="ChEBI" id="CHEBI:15378"/>
        <dbReference type="ChEBI" id="CHEBI:29101"/>
        <dbReference type="ChEBI" id="CHEBI:30616"/>
        <dbReference type="ChEBI" id="CHEBI:43474"/>
        <dbReference type="ChEBI" id="CHEBI:456216"/>
        <dbReference type="EC" id="7.2.2.3"/>
    </reaction>
    <physiologicalReaction direction="left-to-right" evidence="21">
        <dbReference type="Rhea" id="RHEA:14634"/>
    </physiologicalReaction>
</comment>
<feature type="transmembrane region" description="Helical" evidence="23">
    <location>
        <begin position="294"/>
        <end position="312"/>
    </location>
</feature>
<evidence type="ECO:0000259" key="24">
    <source>
        <dbReference type="SMART" id="SM00831"/>
    </source>
</evidence>
<dbReference type="GO" id="GO:0008554">
    <property type="term" value="F:P-type sodium transporter activity"/>
    <property type="evidence" value="ECO:0007669"/>
    <property type="project" value="UniProtKB-EC"/>
</dbReference>
<evidence type="ECO:0000256" key="19">
    <source>
        <dbReference type="ARBA" id="ARBA00035029"/>
    </source>
</evidence>
<dbReference type="AlphaFoldDB" id="A0AA39WU98"/>
<dbReference type="NCBIfam" id="TIGR01494">
    <property type="entry name" value="ATPase_P-type"/>
    <property type="match status" value="3"/>
</dbReference>
<evidence type="ECO:0000256" key="6">
    <source>
        <dbReference type="ARBA" id="ARBA00022692"/>
    </source>
</evidence>
<keyword evidence="4" id="KW-1003">Cell membrane</keyword>
<dbReference type="SFLD" id="SFLDF00027">
    <property type="entry name" value="p-type_atpase"/>
    <property type="match status" value="1"/>
</dbReference>
<keyword evidence="13 23" id="KW-1133">Transmembrane helix</keyword>
<comment type="subcellular location">
    <subcellularLocation>
        <location evidence="2">Cell membrane</location>
        <topology evidence="2">Multi-pass membrane protein</topology>
    </subcellularLocation>
</comment>
<comment type="cofactor">
    <cofactor evidence="1">
        <name>Mg(2+)</name>
        <dbReference type="ChEBI" id="CHEBI:18420"/>
    </cofactor>
</comment>
<dbReference type="InterPro" id="IPR018303">
    <property type="entry name" value="ATPase_P-typ_P_site"/>
</dbReference>
<feature type="transmembrane region" description="Helical" evidence="23">
    <location>
        <begin position="856"/>
        <end position="880"/>
    </location>
</feature>
<evidence type="ECO:0000313" key="25">
    <source>
        <dbReference type="EMBL" id="KAK0621738.1"/>
    </source>
</evidence>
<feature type="transmembrane region" description="Helical" evidence="23">
    <location>
        <begin position="63"/>
        <end position="81"/>
    </location>
</feature>
<feature type="transmembrane region" description="Helical" evidence="23">
    <location>
        <begin position="1024"/>
        <end position="1043"/>
    </location>
</feature>
<dbReference type="SFLD" id="SFLDS00003">
    <property type="entry name" value="Haloacid_Dehalogenase"/>
    <property type="match status" value="1"/>
</dbReference>
<comment type="caution">
    <text evidence="25">The sequence shown here is derived from an EMBL/GenBank/DDBJ whole genome shotgun (WGS) entry which is preliminary data.</text>
</comment>
<dbReference type="EC" id="7.2.2.3" evidence="19"/>
<keyword evidence="11" id="KW-0630">Potassium</keyword>
<evidence type="ECO:0000256" key="1">
    <source>
        <dbReference type="ARBA" id="ARBA00001946"/>
    </source>
</evidence>
<dbReference type="Gene3D" id="3.40.1110.10">
    <property type="entry name" value="Calcium-transporting ATPase, cytoplasmic domain N"/>
    <property type="match status" value="1"/>
</dbReference>
<dbReference type="GO" id="GO:0046872">
    <property type="term" value="F:metal ion binding"/>
    <property type="evidence" value="ECO:0007669"/>
    <property type="project" value="UniProtKB-KW"/>
</dbReference>
<dbReference type="InterPro" id="IPR023298">
    <property type="entry name" value="ATPase_P-typ_TM_dom_sf"/>
</dbReference>
<reference evidence="25" key="1">
    <citation type="submission" date="2023-06" db="EMBL/GenBank/DDBJ databases">
        <title>Genome-scale phylogeny and comparative genomics of the fungal order Sordariales.</title>
        <authorList>
            <consortium name="Lawrence Berkeley National Laboratory"/>
            <person name="Hensen N."/>
            <person name="Bonometti L."/>
            <person name="Westerberg I."/>
            <person name="Brannstrom I.O."/>
            <person name="Guillou S."/>
            <person name="Cros-Aarteil S."/>
            <person name="Calhoun S."/>
            <person name="Haridas S."/>
            <person name="Kuo A."/>
            <person name="Mondo S."/>
            <person name="Pangilinan J."/>
            <person name="Riley R."/>
            <person name="LaButti K."/>
            <person name="Andreopoulos B."/>
            <person name="Lipzen A."/>
            <person name="Chen C."/>
            <person name="Yanf M."/>
            <person name="Daum C."/>
            <person name="Ng V."/>
            <person name="Clum A."/>
            <person name="Steindorff A."/>
            <person name="Ohm R."/>
            <person name="Martin F."/>
            <person name="Silar P."/>
            <person name="Natvig D."/>
            <person name="Lalanne C."/>
            <person name="Gautier V."/>
            <person name="Ament-velasquez S.L."/>
            <person name="Kruys A."/>
            <person name="Hutchinson M.I."/>
            <person name="Powell A.J."/>
            <person name="Barry K."/>
            <person name="Miller A.N."/>
            <person name="Grigoriev I.V."/>
            <person name="Debuchy R."/>
            <person name="Gladieux P."/>
            <person name="Thoren M.H."/>
            <person name="Johannesson H."/>
        </authorList>
    </citation>
    <scope>NUCLEOTIDE SEQUENCE</scope>
    <source>
        <strain evidence="25">SMH3391-2</strain>
    </source>
</reference>
<keyword evidence="14" id="KW-0915">Sodium</keyword>
<evidence type="ECO:0000256" key="2">
    <source>
        <dbReference type="ARBA" id="ARBA00004651"/>
    </source>
</evidence>
<dbReference type="Gene3D" id="2.70.150.10">
    <property type="entry name" value="Calcium-transporting ATPase, cytoplasmic transduction domain A"/>
    <property type="match status" value="1"/>
</dbReference>
<evidence type="ECO:0000313" key="26">
    <source>
        <dbReference type="Proteomes" id="UP001174934"/>
    </source>
</evidence>
<dbReference type="FunFam" id="3.40.50.1000:FF:000001">
    <property type="entry name" value="Phospholipid-transporting ATPase IC"/>
    <property type="match status" value="1"/>
</dbReference>
<dbReference type="InterPro" id="IPR004014">
    <property type="entry name" value="ATPase_P-typ_cation-transptr_N"/>
</dbReference>
<dbReference type="PANTHER" id="PTHR42861">
    <property type="entry name" value="CALCIUM-TRANSPORTING ATPASE"/>
    <property type="match status" value="1"/>
</dbReference>
<dbReference type="SUPFAM" id="SSF81660">
    <property type="entry name" value="Metal cation-transporting ATPase, ATP-binding domain N"/>
    <property type="match status" value="1"/>
</dbReference>
<evidence type="ECO:0000256" key="17">
    <source>
        <dbReference type="ARBA" id="ARBA00023201"/>
    </source>
</evidence>
<feature type="transmembrane region" description="Helical" evidence="23">
    <location>
        <begin position="87"/>
        <end position="106"/>
    </location>
</feature>
<keyword evidence="8" id="KW-0547">Nucleotide-binding</keyword>
<dbReference type="SFLD" id="SFLDG00002">
    <property type="entry name" value="C1.7:_P-type_atpase_like"/>
    <property type="match status" value="1"/>
</dbReference>
<dbReference type="InterPro" id="IPR023214">
    <property type="entry name" value="HAD_sf"/>
</dbReference>
<evidence type="ECO:0000256" key="21">
    <source>
        <dbReference type="ARBA" id="ARBA00049499"/>
    </source>
</evidence>
<feature type="transmembrane region" description="Helical" evidence="23">
    <location>
        <begin position="324"/>
        <end position="347"/>
    </location>
</feature>
<comment type="similarity">
    <text evidence="18">Belongs to the cation transport ATPase (P-type) (TC 3.A.3) family. Type IID subfamily.</text>
</comment>
<dbReference type="InterPro" id="IPR001757">
    <property type="entry name" value="P_typ_ATPase"/>
</dbReference>
<sequence>MAEAEFPKHPFLLSIPEVQDALETSVENGLSETQVPQLQQKYGPNELDVGGGISWYKILIRQVINAMVIILIFAMSLSFGVKDYVEGTVLAIVIFLNVSIGFWQEYRAERKMNALKALSSPSAMVLRDGKTMVVPNSQVVPGDIISLKMGDTVPADMRVFEAMNLNCDEQSLTGEAEPVEKTVANNIRTTDTEKLATSEDEVGMADRTNIAYATTIVRKGRGRGIVIATGMHTEVGKIAASTSKKRRKAGRSMNYKKYGKAQPFKGGFRRTKDFVFKYMGLSEGTPLQIKLSKLAYYLFIMALVLALIVFGVNKWKVTNETLIYAISTGIAIIPESLVAVLTLAMVVATTVMRKSNVVVRDLSALEALGGVTNICSDKTGTLTQGAMILKKAWLPPSGVYTVRDSNDPSNPQIGKVTCSQVNAQPQEEEEKARDFDQERTTQAIKFDVPDERGNNAQQAPPETDAEITPDLRMFLLSAALCNLSTVRYDEQSEKWKTTGEPTEIALQIFAHRFGLGRRVMEGHGWEQIAEFPFDSTIKRMSVIYNVPAENQVGLDSEKSVIFTKGAVERIIDMCSHVGIGDGQEPMSEDMKAQILTRMTDFASQGQRVLAIAYRPLDVRYKAPPKSDEQTPADDSARNEVERDLILLGLAGIYDPPRRETTPAIHECSQAGIKVHMLTGDHPETARAIAREVGIIPKNLGVMKASIAETCVVKATDFDKLTDQEIDGLEELPLVIARCAPETKSRMIEALRRRGAFSAMTGDGVNDAPSLSRADVGIAMGSGSDVAKSAARIVLTDDKFNSIVAAILQGRRMFENIQKFVLHLLSSNVGEVILLICGLGFRDSTGFSVFPISPLEILWINMITSSFPAFGLSVELASPEVMRKPPHKGKGSVFTKQIKVDMVVYGVLMGTCTLMTFIIVVYGRYGGALGEDCNIKYSDGCLPVFRARAAVFAELTWLILLSAWEFKSIRRSMFSLDPDNPSKLSVFKELYGNKFLFWSVVIGAVSVFPAIYIPYVNHNIFKHGAISWEWAIVVAMTVIYVAGVEGWKYVKRRWDILDDHKVQRGSWSQGEEGGTKRFTKSLSFSSLKSWKSRAKSVSTGPTAVV</sequence>
<feature type="transmembrane region" description="Helical" evidence="23">
    <location>
        <begin position="901"/>
        <end position="924"/>
    </location>
</feature>
<evidence type="ECO:0000256" key="22">
    <source>
        <dbReference type="SAM" id="MobiDB-lite"/>
    </source>
</evidence>
<keyword evidence="26" id="KW-1185">Reference proteome</keyword>
<dbReference type="NCBIfam" id="TIGR01523">
    <property type="entry name" value="ATPase-IID_K-Na"/>
    <property type="match status" value="1"/>
</dbReference>
<dbReference type="InterPro" id="IPR008250">
    <property type="entry name" value="ATPase_P-typ_transduc_dom_A_sf"/>
</dbReference>
<keyword evidence="16 23" id="KW-0472">Membrane</keyword>
<dbReference type="Pfam" id="PF00690">
    <property type="entry name" value="Cation_ATPase_N"/>
    <property type="match status" value="1"/>
</dbReference>
<keyword evidence="15" id="KW-0406">Ion transport</keyword>
<organism evidence="25 26">
    <name type="scientific">Bombardia bombarda</name>
    <dbReference type="NCBI Taxonomy" id="252184"/>
    <lineage>
        <taxon>Eukaryota</taxon>
        <taxon>Fungi</taxon>
        <taxon>Dikarya</taxon>
        <taxon>Ascomycota</taxon>
        <taxon>Pezizomycotina</taxon>
        <taxon>Sordariomycetes</taxon>
        <taxon>Sordariomycetidae</taxon>
        <taxon>Sordariales</taxon>
        <taxon>Lasiosphaeriaceae</taxon>
        <taxon>Bombardia</taxon>
    </lineage>
</organism>
<dbReference type="InterPro" id="IPR023299">
    <property type="entry name" value="ATPase_P-typ_cyto_dom_N"/>
</dbReference>
<dbReference type="SMART" id="SM00831">
    <property type="entry name" value="Cation_ATPase_N"/>
    <property type="match status" value="1"/>
</dbReference>
<evidence type="ECO:0000256" key="7">
    <source>
        <dbReference type="ARBA" id="ARBA00022723"/>
    </source>
</evidence>
<evidence type="ECO:0000256" key="23">
    <source>
        <dbReference type="SAM" id="Phobius"/>
    </source>
</evidence>
<evidence type="ECO:0000256" key="8">
    <source>
        <dbReference type="ARBA" id="ARBA00022741"/>
    </source>
</evidence>
<keyword evidence="12" id="KW-1278">Translocase</keyword>
<dbReference type="InterPro" id="IPR006068">
    <property type="entry name" value="ATPase_P-typ_cation-transptr_C"/>
</dbReference>
<evidence type="ECO:0000256" key="14">
    <source>
        <dbReference type="ARBA" id="ARBA00023053"/>
    </source>
</evidence>
<dbReference type="InterPro" id="IPR059000">
    <property type="entry name" value="ATPase_P-type_domA"/>
</dbReference>
<dbReference type="Proteomes" id="UP001174934">
    <property type="component" value="Unassembled WGS sequence"/>
</dbReference>
<feature type="transmembrane region" description="Helical" evidence="23">
    <location>
        <begin position="944"/>
        <end position="963"/>
    </location>
</feature>
<proteinExistence type="inferred from homology"/>
<evidence type="ECO:0000256" key="3">
    <source>
        <dbReference type="ARBA" id="ARBA00022448"/>
    </source>
</evidence>
<dbReference type="Pfam" id="PF00689">
    <property type="entry name" value="Cation_ATPase_C"/>
    <property type="match status" value="1"/>
</dbReference>
<dbReference type="FunFam" id="1.20.1110.10:FF:000015">
    <property type="entry name" value="Sodium ion P-type ATPase"/>
    <property type="match status" value="1"/>
</dbReference>
<accession>A0AA39WU98</accession>
<keyword evidence="10" id="KW-0460">Magnesium</keyword>
<evidence type="ECO:0000256" key="18">
    <source>
        <dbReference type="ARBA" id="ARBA00035017"/>
    </source>
</evidence>
<dbReference type="FunFam" id="3.40.50.1000:FF:000047">
    <property type="entry name" value="Sodium P-type ATPase"/>
    <property type="match status" value="1"/>
</dbReference>
<evidence type="ECO:0000256" key="11">
    <source>
        <dbReference type="ARBA" id="ARBA00022958"/>
    </source>
</evidence>
<keyword evidence="17" id="KW-0739">Sodium transport</keyword>
<dbReference type="InterPro" id="IPR036412">
    <property type="entry name" value="HAD-like_sf"/>
</dbReference>
<evidence type="ECO:0000256" key="4">
    <source>
        <dbReference type="ARBA" id="ARBA00022475"/>
    </source>
</evidence>
<dbReference type="GO" id="GO:0006813">
    <property type="term" value="P:potassium ion transport"/>
    <property type="evidence" value="ECO:0007669"/>
    <property type="project" value="UniProtKB-KW"/>
</dbReference>
<dbReference type="Gene3D" id="3.40.50.1000">
    <property type="entry name" value="HAD superfamily/HAD-like"/>
    <property type="match status" value="1"/>
</dbReference>
<dbReference type="SUPFAM" id="SSF56784">
    <property type="entry name" value="HAD-like"/>
    <property type="match status" value="1"/>
</dbReference>
<dbReference type="InterPro" id="IPR006414">
    <property type="entry name" value="P-type_ATPase_IID"/>
</dbReference>
<evidence type="ECO:0000256" key="10">
    <source>
        <dbReference type="ARBA" id="ARBA00022842"/>
    </source>
</evidence>
<dbReference type="SUPFAM" id="SSF81665">
    <property type="entry name" value="Calcium ATPase, transmembrane domain M"/>
    <property type="match status" value="1"/>
</dbReference>
<keyword evidence="7" id="KW-0479">Metal-binding</keyword>
<protein>
    <recommendedName>
        <fullName evidence="19">P-type Na(+) transporter</fullName>
        <ecNumber evidence="19">7.2.2.3</ecNumber>
    </recommendedName>
</protein>
<dbReference type="Pfam" id="PF13246">
    <property type="entry name" value="Cation_ATPase"/>
    <property type="match status" value="1"/>
</dbReference>
<dbReference type="SUPFAM" id="SSF81653">
    <property type="entry name" value="Calcium ATPase, transduction domain A"/>
    <property type="match status" value="1"/>
</dbReference>
<keyword evidence="5" id="KW-0633">Potassium transport</keyword>
<feature type="transmembrane region" description="Helical" evidence="23">
    <location>
        <begin position="819"/>
        <end position="840"/>
    </location>
</feature>
<feature type="domain" description="Cation-transporting P-type ATPase N-terminal" evidence="24">
    <location>
        <begin position="9"/>
        <end position="83"/>
    </location>
</feature>
<keyword evidence="6 23" id="KW-0812">Transmembrane</keyword>
<dbReference type="GO" id="GO:0005524">
    <property type="term" value="F:ATP binding"/>
    <property type="evidence" value="ECO:0007669"/>
    <property type="project" value="UniProtKB-KW"/>
</dbReference>
<dbReference type="Pfam" id="PF08282">
    <property type="entry name" value="Hydrolase_3"/>
    <property type="match status" value="1"/>
</dbReference>
<feature type="transmembrane region" description="Helical" evidence="23">
    <location>
        <begin position="994"/>
        <end position="1012"/>
    </location>
</feature>
<dbReference type="EMBL" id="JAULSR010000004">
    <property type="protein sequence ID" value="KAK0621738.1"/>
    <property type="molecule type" value="Genomic_DNA"/>
</dbReference>
<keyword evidence="3" id="KW-0813">Transport</keyword>
<evidence type="ECO:0000256" key="5">
    <source>
        <dbReference type="ARBA" id="ARBA00022538"/>
    </source>
</evidence>
<dbReference type="PRINTS" id="PR00119">
    <property type="entry name" value="CATATPASE"/>
</dbReference>
<dbReference type="PROSITE" id="PS00154">
    <property type="entry name" value="ATPASE_E1_E2"/>
    <property type="match status" value="1"/>
</dbReference>
<dbReference type="Gene3D" id="1.20.1110.10">
    <property type="entry name" value="Calcium-transporting ATPase, transmembrane domain"/>
    <property type="match status" value="2"/>
</dbReference>
<dbReference type="InterPro" id="IPR044492">
    <property type="entry name" value="P_typ_ATPase_HD_dom"/>
</dbReference>
<evidence type="ECO:0000256" key="16">
    <source>
        <dbReference type="ARBA" id="ARBA00023136"/>
    </source>
</evidence>
<name>A0AA39WU98_9PEZI</name>
<evidence type="ECO:0000256" key="15">
    <source>
        <dbReference type="ARBA" id="ARBA00023065"/>
    </source>
</evidence>
<dbReference type="Pfam" id="PF00122">
    <property type="entry name" value="E1-E2_ATPase"/>
    <property type="match status" value="1"/>
</dbReference>
<evidence type="ECO:0000256" key="9">
    <source>
        <dbReference type="ARBA" id="ARBA00022840"/>
    </source>
</evidence>
<gene>
    <name evidence="25" type="ORF">B0T17DRAFT_302276</name>
</gene>
<comment type="catalytic activity">
    <reaction evidence="20">
        <text>K(+)(in) + ATP + H2O = K(+)(out) + ADP + phosphate + H(+)</text>
        <dbReference type="Rhea" id="RHEA:75815"/>
        <dbReference type="ChEBI" id="CHEBI:15377"/>
        <dbReference type="ChEBI" id="CHEBI:15378"/>
        <dbReference type="ChEBI" id="CHEBI:29103"/>
        <dbReference type="ChEBI" id="CHEBI:30616"/>
        <dbReference type="ChEBI" id="CHEBI:43474"/>
        <dbReference type="ChEBI" id="CHEBI:456216"/>
    </reaction>
</comment>
<evidence type="ECO:0000256" key="12">
    <source>
        <dbReference type="ARBA" id="ARBA00022967"/>
    </source>
</evidence>
<dbReference type="GO" id="GO:0016887">
    <property type="term" value="F:ATP hydrolysis activity"/>
    <property type="evidence" value="ECO:0007669"/>
    <property type="project" value="InterPro"/>
</dbReference>